<organism evidence="2 3">
    <name type="scientific">Kineobactrum salinum</name>
    <dbReference type="NCBI Taxonomy" id="2708301"/>
    <lineage>
        <taxon>Bacteria</taxon>
        <taxon>Pseudomonadati</taxon>
        <taxon>Pseudomonadota</taxon>
        <taxon>Gammaproteobacteria</taxon>
        <taxon>Cellvibrionales</taxon>
        <taxon>Halieaceae</taxon>
        <taxon>Kineobactrum</taxon>
    </lineage>
</organism>
<evidence type="ECO:0000259" key="1">
    <source>
        <dbReference type="PROSITE" id="PS50987"/>
    </source>
</evidence>
<dbReference type="InterPro" id="IPR036390">
    <property type="entry name" value="WH_DNA-bd_sf"/>
</dbReference>
<protein>
    <submittedName>
        <fullName evidence="2">Helix-turn-helix transcriptional regulator</fullName>
    </submittedName>
</protein>
<dbReference type="GO" id="GO:0003700">
    <property type="term" value="F:DNA-binding transcription factor activity"/>
    <property type="evidence" value="ECO:0007669"/>
    <property type="project" value="InterPro"/>
</dbReference>
<dbReference type="AlphaFoldDB" id="A0A6C0U402"/>
<dbReference type="SUPFAM" id="SSF46785">
    <property type="entry name" value="Winged helix' DNA-binding domain"/>
    <property type="match status" value="1"/>
</dbReference>
<evidence type="ECO:0000313" key="3">
    <source>
        <dbReference type="Proteomes" id="UP000477680"/>
    </source>
</evidence>
<dbReference type="KEGG" id="kim:G3T16_17275"/>
<feature type="domain" description="HTH arsR-type" evidence="1">
    <location>
        <begin position="6"/>
        <end position="103"/>
    </location>
</feature>
<dbReference type="PROSITE" id="PS50987">
    <property type="entry name" value="HTH_ARSR_2"/>
    <property type="match status" value="1"/>
</dbReference>
<accession>A0A6C0U402</accession>
<proteinExistence type="predicted"/>
<dbReference type="EMBL" id="CP048711">
    <property type="protein sequence ID" value="QIB66880.1"/>
    <property type="molecule type" value="Genomic_DNA"/>
</dbReference>
<dbReference type="InterPro" id="IPR011991">
    <property type="entry name" value="ArsR-like_HTH"/>
</dbReference>
<keyword evidence="3" id="KW-1185">Reference proteome</keyword>
<gene>
    <name evidence="2" type="ORF">G3T16_17275</name>
</gene>
<dbReference type="CDD" id="cd00090">
    <property type="entry name" value="HTH_ARSR"/>
    <property type="match status" value="1"/>
</dbReference>
<dbReference type="PRINTS" id="PR00778">
    <property type="entry name" value="HTHARSR"/>
</dbReference>
<name>A0A6C0U402_9GAMM</name>
<reference evidence="2 3" key="1">
    <citation type="submission" date="2020-02" db="EMBL/GenBank/DDBJ databases">
        <title>Genome sequencing for Kineobactrum sp. M2.</title>
        <authorList>
            <person name="Park S.-J."/>
        </authorList>
    </citation>
    <scope>NUCLEOTIDE SEQUENCE [LARGE SCALE GENOMIC DNA]</scope>
    <source>
        <strain evidence="2 3">M2</strain>
    </source>
</reference>
<dbReference type="Proteomes" id="UP000477680">
    <property type="component" value="Chromosome"/>
</dbReference>
<dbReference type="Gene3D" id="1.10.10.10">
    <property type="entry name" value="Winged helix-like DNA-binding domain superfamily/Winged helix DNA-binding domain"/>
    <property type="match status" value="1"/>
</dbReference>
<dbReference type="InterPro" id="IPR036388">
    <property type="entry name" value="WH-like_DNA-bd_sf"/>
</dbReference>
<dbReference type="SMART" id="SM00418">
    <property type="entry name" value="HTH_ARSR"/>
    <property type="match status" value="1"/>
</dbReference>
<sequence>MKPFSHPDMNEIENINIFYALGDAARLHIIKNLYQAKQPLTCIQAAEGIDNLPISTRSHCFRVLRETGLIRSEKKGRECYNTLRLEELDKKFPGLMKAVISKS</sequence>
<evidence type="ECO:0000313" key="2">
    <source>
        <dbReference type="EMBL" id="QIB66880.1"/>
    </source>
</evidence>
<dbReference type="InterPro" id="IPR001845">
    <property type="entry name" value="HTH_ArsR_DNA-bd_dom"/>
</dbReference>
<dbReference type="RefSeq" id="WP_163496310.1">
    <property type="nucleotide sequence ID" value="NZ_CP048711.1"/>
</dbReference>